<feature type="active site" description="Proton donor/acceptor" evidence="9">
    <location>
        <position position="136"/>
    </location>
</feature>
<gene>
    <name evidence="9" type="primary">ackA</name>
    <name evidence="11" type="ORF">AVDCRST_MAG15-2632</name>
</gene>
<keyword evidence="7 9" id="KW-0067">ATP-binding</keyword>
<feature type="binding site" evidence="9">
    <location>
        <begin position="192"/>
        <end position="196"/>
    </location>
    <ligand>
        <name>ATP</name>
        <dbReference type="ChEBI" id="CHEBI:30616"/>
    </ligand>
</feature>
<evidence type="ECO:0000256" key="3">
    <source>
        <dbReference type="ARBA" id="ARBA00022679"/>
    </source>
</evidence>
<dbReference type="PANTHER" id="PTHR21060">
    <property type="entry name" value="ACETATE KINASE"/>
    <property type="match status" value="1"/>
</dbReference>
<keyword evidence="2 9" id="KW-0963">Cytoplasm</keyword>
<dbReference type="GO" id="GO:0006083">
    <property type="term" value="P:acetate metabolic process"/>
    <property type="evidence" value="ECO:0007669"/>
    <property type="project" value="TreeGrafter"/>
</dbReference>
<feature type="binding site" evidence="9">
    <location>
        <position position="340"/>
    </location>
    <ligand>
        <name>Mg(2+)</name>
        <dbReference type="ChEBI" id="CHEBI:18420"/>
    </ligand>
</feature>
<dbReference type="EC" id="2.7.2.1" evidence="9"/>
<feature type="site" description="Transition state stabilizer" evidence="9">
    <location>
        <position position="167"/>
    </location>
</feature>
<keyword evidence="3 9" id="KW-0808">Transferase</keyword>
<protein>
    <recommendedName>
        <fullName evidence="9">Acetate kinase</fullName>
        <ecNumber evidence="9">2.7.2.1</ecNumber>
    </recommendedName>
    <alternativeName>
        <fullName evidence="9">Acetokinase</fullName>
    </alternativeName>
</protein>
<dbReference type="GO" id="GO:0008776">
    <property type="term" value="F:acetate kinase activity"/>
    <property type="evidence" value="ECO:0007669"/>
    <property type="project" value="UniProtKB-UniRule"/>
</dbReference>
<dbReference type="InterPro" id="IPR023865">
    <property type="entry name" value="Aliphatic_acid_kinase_CS"/>
</dbReference>
<proteinExistence type="inferred from homology"/>
<evidence type="ECO:0000256" key="1">
    <source>
        <dbReference type="ARBA" id="ARBA00008748"/>
    </source>
</evidence>
<evidence type="ECO:0000256" key="10">
    <source>
        <dbReference type="RuleBase" id="RU003835"/>
    </source>
</evidence>
<reference evidence="11" key="1">
    <citation type="submission" date="2020-02" db="EMBL/GenBank/DDBJ databases">
        <authorList>
            <person name="Meier V. D."/>
        </authorList>
    </citation>
    <scope>NUCLEOTIDE SEQUENCE</scope>
    <source>
        <strain evidence="11">AVDCRST_MAG15</strain>
    </source>
</reference>
<comment type="pathway">
    <text evidence="9">Metabolic intermediate biosynthesis; acetyl-CoA biosynthesis; acetyl-CoA from acetate: step 1/2.</text>
</comment>
<keyword evidence="6 9" id="KW-0418">Kinase</keyword>
<dbReference type="UniPathway" id="UPA00340">
    <property type="reaction ID" value="UER00458"/>
</dbReference>
<evidence type="ECO:0000313" key="11">
    <source>
        <dbReference type="EMBL" id="CAA9427821.1"/>
    </source>
</evidence>
<dbReference type="PRINTS" id="PR00471">
    <property type="entry name" value="ACETATEKNASE"/>
</dbReference>
<comment type="catalytic activity">
    <reaction evidence="9">
        <text>acetate + ATP = acetyl phosphate + ADP</text>
        <dbReference type="Rhea" id="RHEA:11352"/>
        <dbReference type="ChEBI" id="CHEBI:22191"/>
        <dbReference type="ChEBI" id="CHEBI:30089"/>
        <dbReference type="ChEBI" id="CHEBI:30616"/>
        <dbReference type="ChEBI" id="CHEBI:456216"/>
        <dbReference type="EC" id="2.7.2.1"/>
    </reaction>
</comment>
<keyword evidence="8 9" id="KW-0460">Magnesium</keyword>
<dbReference type="PROSITE" id="PS01076">
    <property type="entry name" value="ACETATE_KINASE_2"/>
    <property type="match status" value="1"/>
</dbReference>
<keyword evidence="4 9" id="KW-0479">Metal-binding</keyword>
<dbReference type="InterPro" id="IPR000890">
    <property type="entry name" value="Aliphatic_acid_kin_short-chain"/>
</dbReference>
<dbReference type="GO" id="GO:0005524">
    <property type="term" value="F:ATP binding"/>
    <property type="evidence" value="ECO:0007669"/>
    <property type="project" value="UniProtKB-KW"/>
</dbReference>
<dbReference type="SUPFAM" id="SSF53067">
    <property type="entry name" value="Actin-like ATPase domain"/>
    <property type="match status" value="2"/>
</dbReference>
<dbReference type="PROSITE" id="PS01075">
    <property type="entry name" value="ACETATE_KINASE_1"/>
    <property type="match status" value="1"/>
</dbReference>
<comment type="similarity">
    <text evidence="1 9 10">Belongs to the acetokinase family.</text>
</comment>
<accession>A0A6J4Q4A8</accession>
<comment type="subcellular location">
    <subcellularLocation>
        <location evidence="9">Cytoplasm</location>
    </subcellularLocation>
</comment>
<dbReference type="PIRSF" id="PIRSF000722">
    <property type="entry name" value="Acetate_prop_kin"/>
    <property type="match status" value="1"/>
</dbReference>
<dbReference type="GO" id="GO:0006085">
    <property type="term" value="P:acetyl-CoA biosynthetic process"/>
    <property type="evidence" value="ECO:0007669"/>
    <property type="project" value="UniProtKB-UniRule"/>
</dbReference>
<evidence type="ECO:0000256" key="7">
    <source>
        <dbReference type="ARBA" id="ARBA00022840"/>
    </source>
</evidence>
<keyword evidence="5 9" id="KW-0547">Nucleotide-binding</keyword>
<name>A0A6J4Q4A8_9RHOB</name>
<evidence type="ECO:0000256" key="2">
    <source>
        <dbReference type="ARBA" id="ARBA00022490"/>
    </source>
</evidence>
<organism evidence="11">
    <name type="scientific">uncultured Rubellimicrobium sp</name>
    <dbReference type="NCBI Taxonomy" id="543078"/>
    <lineage>
        <taxon>Bacteria</taxon>
        <taxon>Pseudomonadati</taxon>
        <taxon>Pseudomonadota</taxon>
        <taxon>Alphaproteobacteria</taxon>
        <taxon>Rhodobacterales</taxon>
        <taxon>Roseobacteraceae</taxon>
        <taxon>Rubellimicrobium</taxon>
        <taxon>environmental samples</taxon>
    </lineage>
</organism>
<dbReference type="EMBL" id="CADCUU010000396">
    <property type="protein sequence ID" value="CAA9427821.1"/>
    <property type="molecule type" value="Genomic_DNA"/>
</dbReference>
<evidence type="ECO:0000256" key="9">
    <source>
        <dbReference type="HAMAP-Rule" id="MF_00020"/>
    </source>
</evidence>
<feature type="site" description="Transition state stabilizer" evidence="9">
    <location>
        <position position="225"/>
    </location>
</feature>
<dbReference type="GO" id="GO:0005829">
    <property type="term" value="C:cytosol"/>
    <property type="evidence" value="ECO:0007669"/>
    <property type="project" value="TreeGrafter"/>
</dbReference>
<dbReference type="AlphaFoldDB" id="A0A6J4Q4A8"/>
<dbReference type="Pfam" id="PF00871">
    <property type="entry name" value="Acetate_kinase"/>
    <property type="match status" value="1"/>
</dbReference>
<comment type="subunit">
    <text evidence="9">Homodimer.</text>
</comment>
<dbReference type="InterPro" id="IPR043129">
    <property type="entry name" value="ATPase_NBD"/>
</dbReference>
<dbReference type="PANTHER" id="PTHR21060:SF21">
    <property type="entry name" value="ACETATE KINASE"/>
    <property type="match status" value="1"/>
</dbReference>
<feature type="binding site" evidence="9">
    <location>
        <position position="79"/>
    </location>
    <ligand>
        <name>substrate</name>
    </ligand>
</feature>
<evidence type="ECO:0000256" key="5">
    <source>
        <dbReference type="ARBA" id="ARBA00022741"/>
    </source>
</evidence>
<comment type="cofactor">
    <cofactor evidence="9">
        <name>Mg(2+)</name>
        <dbReference type="ChEBI" id="CHEBI:18420"/>
    </cofactor>
    <cofactor evidence="9">
        <name>Mn(2+)</name>
        <dbReference type="ChEBI" id="CHEBI:29035"/>
    </cofactor>
    <text evidence="9">Mg(2+). Can also accept Mn(2+).</text>
</comment>
<feature type="binding site" evidence="9">
    <location>
        <position position="6"/>
    </location>
    <ligand>
        <name>Mg(2+)</name>
        <dbReference type="ChEBI" id="CHEBI:18420"/>
    </ligand>
</feature>
<feature type="binding site" evidence="9">
    <location>
        <position position="13"/>
    </location>
    <ligand>
        <name>ATP</name>
        <dbReference type="ChEBI" id="CHEBI:30616"/>
    </ligand>
</feature>
<sequence>MILVVNAGSSSVKVALFDDDLQELLRGSVTEIGGTGELRLGEARQPVRAADHDAALATVLAMLRVQGMSPEALTAAAHRVVHGGATLTAPTRLTPDTIAAIEACTPLAPLHNPGNLAGIRALSRLVPDLPQVASFDTAFHATVPEVEWTYALPRDLRDRGLRRYGFHGLSYASLVDHLAGQGVLPHRLLAFHLGNGASACAIRDGESVATSMGYSPLDGLVMGTRTGSIDGMAVLEIARLHGLDRAAGILNRESGLKALAGTSDMKVLLSREDPEARFAIDAFTHAAIWHGGALAAAMGGLDAIAFTGGIGENAAPIRDRIAQGLAWAGPAPVQVVPAQEERRIAADALATLRIA</sequence>
<comment type="function">
    <text evidence="9">Catalyzes the formation of acetyl phosphate from acetate and ATP. Can also catalyze the reverse reaction.</text>
</comment>
<dbReference type="InterPro" id="IPR004372">
    <property type="entry name" value="Ac/propionate_kinase"/>
</dbReference>
<evidence type="ECO:0000256" key="8">
    <source>
        <dbReference type="ARBA" id="ARBA00022842"/>
    </source>
</evidence>
<dbReference type="HAMAP" id="MF_00020">
    <property type="entry name" value="Acetate_kinase"/>
    <property type="match status" value="1"/>
</dbReference>
<comment type="caution">
    <text evidence="9">Lacks conserved residue(s) required for the propagation of feature annotation.</text>
</comment>
<evidence type="ECO:0000256" key="6">
    <source>
        <dbReference type="ARBA" id="ARBA00022777"/>
    </source>
</evidence>
<dbReference type="Gene3D" id="3.30.420.40">
    <property type="match status" value="2"/>
</dbReference>
<feature type="binding site" evidence="9">
    <location>
        <begin position="309"/>
        <end position="313"/>
    </location>
    <ligand>
        <name>ATP</name>
        <dbReference type="ChEBI" id="CHEBI:30616"/>
    </ligand>
</feature>
<evidence type="ECO:0000256" key="4">
    <source>
        <dbReference type="ARBA" id="ARBA00022723"/>
    </source>
</evidence>
<dbReference type="GO" id="GO:0000287">
    <property type="term" value="F:magnesium ion binding"/>
    <property type="evidence" value="ECO:0007669"/>
    <property type="project" value="UniProtKB-UniRule"/>
</dbReference>